<sequence length="157" mass="17492">MREKNQKKTLAMRSSVQLETPKMYHRGVERARSLNFDPRTPAFHDGGPPSPREIPFATSATPWHNAVSRISSAPLSYAKKDAEGGALFAPSTAVWGRSELSVGPLTQDSPPDRTELQFHLSRIFPESLVTSVLLANPYETNSQVLCQRILDLQKEFT</sequence>
<accession>A0A0B1T078</accession>
<gene>
    <name evidence="2" type="ORF">OESDEN_10597</name>
</gene>
<dbReference type="OrthoDB" id="392925at2759"/>
<dbReference type="Proteomes" id="UP000053660">
    <property type="component" value="Unassembled WGS sequence"/>
</dbReference>
<dbReference type="EMBL" id="KN554040">
    <property type="protein sequence ID" value="KHJ89576.1"/>
    <property type="molecule type" value="Genomic_DNA"/>
</dbReference>
<keyword evidence="3" id="KW-1185">Reference proteome</keyword>
<proteinExistence type="predicted"/>
<organism evidence="2 3">
    <name type="scientific">Oesophagostomum dentatum</name>
    <name type="common">Nodular worm</name>
    <dbReference type="NCBI Taxonomy" id="61180"/>
    <lineage>
        <taxon>Eukaryota</taxon>
        <taxon>Metazoa</taxon>
        <taxon>Ecdysozoa</taxon>
        <taxon>Nematoda</taxon>
        <taxon>Chromadorea</taxon>
        <taxon>Rhabditida</taxon>
        <taxon>Rhabditina</taxon>
        <taxon>Rhabditomorpha</taxon>
        <taxon>Strongyloidea</taxon>
        <taxon>Strongylidae</taxon>
        <taxon>Oesophagostomum</taxon>
    </lineage>
</organism>
<evidence type="ECO:0000313" key="2">
    <source>
        <dbReference type="EMBL" id="KHJ89576.1"/>
    </source>
</evidence>
<dbReference type="AlphaFoldDB" id="A0A0B1T078"/>
<name>A0A0B1T078_OESDE</name>
<reference evidence="2 3" key="1">
    <citation type="submission" date="2014-03" db="EMBL/GenBank/DDBJ databases">
        <title>Draft genome of the hookworm Oesophagostomum dentatum.</title>
        <authorList>
            <person name="Mitreva M."/>
        </authorList>
    </citation>
    <scope>NUCLEOTIDE SEQUENCE [LARGE SCALE GENOMIC DNA]</scope>
    <source>
        <strain evidence="2 3">OD-Hann</strain>
    </source>
</reference>
<feature type="region of interest" description="Disordered" evidence="1">
    <location>
        <begin position="34"/>
        <end position="54"/>
    </location>
</feature>
<feature type="region of interest" description="Disordered" evidence="1">
    <location>
        <begin position="1"/>
        <end position="22"/>
    </location>
</feature>
<evidence type="ECO:0000313" key="3">
    <source>
        <dbReference type="Proteomes" id="UP000053660"/>
    </source>
</evidence>
<protein>
    <submittedName>
        <fullName evidence="2">Uncharacterized protein</fullName>
    </submittedName>
</protein>
<evidence type="ECO:0000256" key="1">
    <source>
        <dbReference type="SAM" id="MobiDB-lite"/>
    </source>
</evidence>